<evidence type="ECO:0000313" key="3">
    <source>
        <dbReference type="Proteomes" id="UP000324800"/>
    </source>
</evidence>
<sequence length="148" mass="16556">MQKELQKVQWTKTDIWLTFRPKGKSFKKPGDEYADMLKSATATSESTLVAMLSVISGEPAFEVLKQTYINATITASIAQKMRDIQNGFGKGKAIAAGRVGPSEVVSIDAQKAIKQANINYDKWKYSMKSSDDCDKRSKFSNNYKKKET</sequence>
<dbReference type="Proteomes" id="UP000324800">
    <property type="component" value="Unassembled WGS sequence"/>
</dbReference>
<dbReference type="AlphaFoldDB" id="A0A5J4VIV6"/>
<organism evidence="2 3">
    <name type="scientific">Streblomastix strix</name>
    <dbReference type="NCBI Taxonomy" id="222440"/>
    <lineage>
        <taxon>Eukaryota</taxon>
        <taxon>Metamonada</taxon>
        <taxon>Preaxostyla</taxon>
        <taxon>Oxymonadida</taxon>
        <taxon>Streblomastigidae</taxon>
        <taxon>Streblomastix</taxon>
    </lineage>
</organism>
<accession>A0A5J4VIV6</accession>
<feature type="compositionally biased region" description="Basic and acidic residues" evidence="1">
    <location>
        <begin position="127"/>
        <end position="137"/>
    </location>
</feature>
<comment type="caution">
    <text evidence="2">The sequence shown here is derived from an EMBL/GenBank/DDBJ whole genome shotgun (WGS) entry which is preliminary data.</text>
</comment>
<gene>
    <name evidence="2" type="ORF">EZS28_022055</name>
</gene>
<feature type="region of interest" description="Disordered" evidence="1">
    <location>
        <begin position="127"/>
        <end position="148"/>
    </location>
</feature>
<name>A0A5J4VIV6_9EUKA</name>
<protein>
    <submittedName>
        <fullName evidence="2">Uncharacterized protein</fullName>
    </submittedName>
</protein>
<evidence type="ECO:0000256" key="1">
    <source>
        <dbReference type="SAM" id="MobiDB-lite"/>
    </source>
</evidence>
<dbReference type="EMBL" id="SNRW01006793">
    <property type="protein sequence ID" value="KAA6382420.1"/>
    <property type="molecule type" value="Genomic_DNA"/>
</dbReference>
<proteinExistence type="predicted"/>
<evidence type="ECO:0000313" key="2">
    <source>
        <dbReference type="EMBL" id="KAA6382420.1"/>
    </source>
</evidence>
<reference evidence="2 3" key="1">
    <citation type="submission" date="2019-03" db="EMBL/GenBank/DDBJ databases">
        <title>Single cell metagenomics reveals metabolic interactions within the superorganism composed of flagellate Streblomastix strix and complex community of Bacteroidetes bacteria on its surface.</title>
        <authorList>
            <person name="Treitli S.C."/>
            <person name="Kolisko M."/>
            <person name="Husnik F."/>
            <person name="Keeling P."/>
            <person name="Hampl V."/>
        </authorList>
    </citation>
    <scope>NUCLEOTIDE SEQUENCE [LARGE SCALE GENOMIC DNA]</scope>
    <source>
        <strain evidence="2">ST1C</strain>
    </source>
</reference>